<dbReference type="InterPro" id="IPR032689">
    <property type="entry name" value="TraG-D_C"/>
</dbReference>
<dbReference type="RefSeq" id="WP_131461853.1">
    <property type="nucleotide sequence ID" value="NZ_SJJY01000002.1"/>
</dbReference>
<organism evidence="3 4">
    <name type="scientific">Kribbella speibonae</name>
    <dbReference type="NCBI Taxonomy" id="1572660"/>
    <lineage>
        <taxon>Bacteria</taxon>
        <taxon>Bacillati</taxon>
        <taxon>Actinomycetota</taxon>
        <taxon>Actinomycetes</taxon>
        <taxon>Propionibacteriales</taxon>
        <taxon>Kribbellaceae</taxon>
        <taxon>Kribbella</taxon>
    </lineage>
</organism>
<dbReference type="InterPro" id="IPR002789">
    <property type="entry name" value="HerA_central"/>
</dbReference>
<evidence type="ECO:0000313" key="3">
    <source>
        <dbReference type="EMBL" id="TCC25392.1"/>
    </source>
</evidence>
<evidence type="ECO:0000259" key="1">
    <source>
        <dbReference type="Pfam" id="PF01935"/>
    </source>
</evidence>
<dbReference type="CDD" id="cd01127">
    <property type="entry name" value="TrwB_TraG_TraD_VirD4"/>
    <property type="match status" value="1"/>
</dbReference>
<comment type="caution">
    <text evidence="3">The sequence shown here is derived from an EMBL/GenBank/DDBJ whole genome shotgun (WGS) entry which is preliminary data.</text>
</comment>
<evidence type="ECO:0000313" key="4">
    <source>
        <dbReference type="Proteomes" id="UP000292385"/>
    </source>
</evidence>
<dbReference type="InterPro" id="IPR051162">
    <property type="entry name" value="T4SS_component"/>
</dbReference>
<dbReference type="PANTHER" id="PTHR30121">
    <property type="entry name" value="UNCHARACTERIZED PROTEIN YJGR-RELATED"/>
    <property type="match status" value="1"/>
</dbReference>
<evidence type="ECO:0000259" key="2">
    <source>
        <dbReference type="Pfam" id="PF12696"/>
    </source>
</evidence>
<dbReference type="InterPro" id="IPR027417">
    <property type="entry name" value="P-loop_NTPase"/>
</dbReference>
<feature type="domain" description="Helicase HerA central" evidence="1">
    <location>
        <begin position="358"/>
        <end position="431"/>
    </location>
</feature>
<keyword evidence="4" id="KW-1185">Reference proteome</keyword>
<reference evidence="3 4" key="1">
    <citation type="submission" date="2019-02" db="EMBL/GenBank/DDBJ databases">
        <title>Kribbella capetownensis sp. nov. and Kribbella speibonae sp. nov., isolated from soil.</title>
        <authorList>
            <person name="Curtis S.M."/>
            <person name="Norton I."/>
            <person name="Everest G.J."/>
            <person name="Meyers P.R."/>
        </authorList>
    </citation>
    <scope>NUCLEOTIDE SEQUENCE [LARGE SCALE GENOMIC DNA]</scope>
    <source>
        <strain evidence="3 4">SK5</strain>
    </source>
</reference>
<gene>
    <name evidence="3" type="ORF">E0H58_14665</name>
</gene>
<dbReference type="Gene3D" id="3.40.50.300">
    <property type="entry name" value="P-loop containing nucleotide triphosphate hydrolases"/>
    <property type="match status" value="2"/>
</dbReference>
<protein>
    <submittedName>
        <fullName evidence="3">Type IV secretory system conjugative DNA transfer family protein</fullName>
    </submittedName>
</protein>
<dbReference type="Proteomes" id="UP000292385">
    <property type="component" value="Unassembled WGS sequence"/>
</dbReference>
<dbReference type="PANTHER" id="PTHR30121:SF11">
    <property type="entry name" value="AAA+ ATPASE DOMAIN-CONTAINING PROTEIN"/>
    <property type="match status" value="1"/>
</dbReference>
<dbReference type="Pfam" id="PF01935">
    <property type="entry name" value="DUF87"/>
    <property type="match status" value="1"/>
</dbReference>
<feature type="domain" description="TraD/TraG TraM recognition site" evidence="2">
    <location>
        <begin position="625"/>
        <end position="692"/>
    </location>
</feature>
<proteinExistence type="predicted"/>
<dbReference type="EMBL" id="SJJY01000002">
    <property type="protein sequence ID" value="TCC25392.1"/>
    <property type="molecule type" value="Genomic_DNA"/>
</dbReference>
<dbReference type="SUPFAM" id="SSF52540">
    <property type="entry name" value="P-loop containing nucleoside triphosphate hydrolases"/>
    <property type="match status" value="1"/>
</dbReference>
<accession>A0ABY2AAA1</accession>
<name>A0ABY2AAA1_9ACTN</name>
<sequence>MQPGDSSGNDFDLVGFSITPSRALTTGEKQKLELDIASLLSSVAFPPPGIEDLAFDLRYLAISDKSLTGKQLIVVLLCRLNYAPEVADRKQTSSSFRREFSELLSLHLEEYDYRIVTIPAGDIWRYLKPFETVDYVELLRRVTNLRPLRMAKFQGQSPMSRAVDMLLRQPSQICLSVHLEPHPMSESESRELELYGYETDVLPSDDRDLKDFRALLSEVDVGQRGTSTPFRIAIRIASDAAISQYVINLLGAEMSGRRDYSYYRPPEDKLEAAAEAMADLRFFSTEDDAKTSGLPESLRNLRHIFAVAEAQTAFRLPTERIATSRERTFRTYQAPVANLPREGLLLGTAEHPSYQEPLPVYLKTSDRRRHMYVVGKTGTGKSMLLLNTIAQDLNNGAGLCLVDPHGDLTQAVLQHIPRDRAEDLVIFDPADRQRVAGLNFLQATANGDDSEKDYLTQEIISMILRMVDYDIGMYGPIAQQMTRVACRTLMALDTPATLLEVPRLFSNPKFRAGVLRHIKDEELKNWWTNEWEAKTEYQKNEVLGYFTSKFEQFISAPAVRRVVGQAESSFDFKQIMDEGRILLVNLSRGRLGALNSSALGHMIVSKILWAATRRAWEPEASRRDFYLYVDEFQNFVSDSFDTILSEARKYRLNLIVAHQHLGQLHAMGRLGDRVERAVFGNAGTLITFRVGTDGGRIADELGTPADAGTLRSLQNRFCVAQLLVDDVPTTPFTMKTIDYSEPAQKDSTAGWLFEQARSKNPEVIDINAAIATRWSEMEA</sequence>
<dbReference type="Pfam" id="PF12696">
    <property type="entry name" value="TraG-D_C"/>
    <property type="match status" value="1"/>
</dbReference>